<dbReference type="InterPro" id="IPR036986">
    <property type="entry name" value="S4_RNA-bd_sf"/>
</dbReference>
<dbReference type="RefSeq" id="WP_008518384.1">
    <property type="nucleotide sequence ID" value="NZ_ACJM01000017.1"/>
</dbReference>
<evidence type="ECO:0000256" key="6">
    <source>
        <dbReference type="PROSITE-ProRule" id="PRU00182"/>
    </source>
</evidence>
<dbReference type="FunFam" id="3.30.2350.10:FF:000006">
    <property type="entry name" value="Pseudouridine synthase"/>
    <property type="match status" value="1"/>
</dbReference>
<dbReference type="SMART" id="SM00363">
    <property type="entry name" value="S4"/>
    <property type="match status" value="1"/>
</dbReference>
<dbReference type="InterPro" id="IPR002942">
    <property type="entry name" value="S4_RNA-bd"/>
</dbReference>
<dbReference type="Pfam" id="PF00849">
    <property type="entry name" value="PseudoU_synth_2"/>
    <property type="match status" value="1"/>
</dbReference>
<dbReference type="GO" id="GO:0003723">
    <property type="term" value="F:RNA binding"/>
    <property type="evidence" value="ECO:0007669"/>
    <property type="project" value="UniProtKB-KW"/>
</dbReference>
<dbReference type="OrthoDB" id="9773999at2"/>
<dbReference type="InterPro" id="IPR050188">
    <property type="entry name" value="RluA_PseudoU_synthase"/>
</dbReference>
<dbReference type="Gene3D" id="3.30.2350.10">
    <property type="entry name" value="Pseudouridine synthase"/>
    <property type="match status" value="1"/>
</dbReference>
<comment type="catalytic activity">
    <reaction evidence="1 7">
        <text>a uridine in RNA = a pseudouridine in RNA</text>
        <dbReference type="Rhea" id="RHEA:48348"/>
        <dbReference type="Rhea" id="RHEA-COMP:12068"/>
        <dbReference type="Rhea" id="RHEA-COMP:12069"/>
        <dbReference type="ChEBI" id="CHEBI:65314"/>
        <dbReference type="ChEBI" id="CHEBI:65315"/>
    </reaction>
</comment>
<keyword evidence="10" id="KW-1185">Reference proteome</keyword>
<sequence>MATSFITVDEVLAGERLDVAVSRHVEELTRARVQKLIAEDYVQVDGKPQKANYRLRAGETVEVTVPEVKPAEIAAEKIDLDILYEDQDVLVLNKPKGLVIHPAAGHAGGTLVNALLHHCDDLSGIGGEARPGIVHRLDKDTSGVMVVAKNDRAHLSLSRQFKAHSVTREYVAIVHGEPAVEQGTIDAAIARHPKERKKMALTTAEKGRRAVTHFKVLDRFGEYSYLALRLETGRTHQIRVHLSSLGHPVVGDPVYGYKKQKFKLSGQALHARLLGFNHPTDHRYLEFAGEPPEEFRRLLNLLRGKGEAQDED</sequence>
<keyword evidence="9" id="KW-0378">Hydrolase</keyword>
<dbReference type="PROSITE" id="PS01129">
    <property type="entry name" value="PSI_RLU"/>
    <property type="match status" value="1"/>
</dbReference>
<evidence type="ECO:0000256" key="4">
    <source>
        <dbReference type="ARBA" id="ARBA00023235"/>
    </source>
</evidence>
<evidence type="ECO:0000313" key="10">
    <source>
        <dbReference type="Proteomes" id="UP000006443"/>
    </source>
</evidence>
<dbReference type="GO" id="GO:0000455">
    <property type="term" value="P:enzyme-directed rRNA pseudouridine synthesis"/>
    <property type="evidence" value="ECO:0007669"/>
    <property type="project" value="UniProtKB-ARBA"/>
</dbReference>
<dbReference type="PANTHER" id="PTHR21600">
    <property type="entry name" value="MITOCHONDRIAL RNA PSEUDOURIDINE SYNTHASE"/>
    <property type="match status" value="1"/>
</dbReference>
<organism evidence="9 10">
    <name type="scientific">Dethiobacter alkaliphilus AHT 1</name>
    <dbReference type="NCBI Taxonomy" id="555088"/>
    <lineage>
        <taxon>Bacteria</taxon>
        <taxon>Bacillati</taxon>
        <taxon>Bacillota</taxon>
        <taxon>Dethiobacteria</taxon>
        <taxon>Dethiobacterales</taxon>
        <taxon>Dethiobacteraceae</taxon>
        <taxon>Dethiobacter</taxon>
    </lineage>
</organism>
<dbReference type="CDD" id="cd00165">
    <property type="entry name" value="S4"/>
    <property type="match status" value="1"/>
</dbReference>
<dbReference type="NCBIfam" id="TIGR00005">
    <property type="entry name" value="rluA_subfam"/>
    <property type="match status" value="1"/>
</dbReference>
<protein>
    <recommendedName>
        <fullName evidence="7">Pseudouridine synthase</fullName>
        <ecNumber evidence="7">5.4.99.-</ecNumber>
    </recommendedName>
</protein>
<evidence type="ECO:0000256" key="1">
    <source>
        <dbReference type="ARBA" id="ARBA00000073"/>
    </source>
</evidence>
<comment type="caution">
    <text evidence="9">The sequence shown here is derived from an EMBL/GenBank/DDBJ whole genome shotgun (WGS) entry which is preliminary data.</text>
</comment>
<dbReference type="PANTHER" id="PTHR21600:SF44">
    <property type="entry name" value="RIBOSOMAL LARGE SUBUNIT PSEUDOURIDINE SYNTHASE D"/>
    <property type="match status" value="1"/>
</dbReference>
<dbReference type="InterPro" id="IPR006225">
    <property type="entry name" value="PsdUridine_synth_RluC/D"/>
</dbReference>
<dbReference type="PROSITE" id="PS50889">
    <property type="entry name" value="S4"/>
    <property type="match status" value="1"/>
</dbReference>
<dbReference type="InterPro" id="IPR006145">
    <property type="entry name" value="PsdUridine_synth_RsuA/RluA"/>
</dbReference>
<dbReference type="AlphaFoldDB" id="C0GJQ1"/>
<evidence type="ECO:0000256" key="3">
    <source>
        <dbReference type="ARBA" id="ARBA00022884"/>
    </source>
</evidence>
<dbReference type="GO" id="GO:0016798">
    <property type="term" value="F:hydrolase activity, acting on glycosyl bonds"/>
    <property type="evidence" value="ECO:0007669"/>
    <property type="project" value="UniProtKB-KW"/>
</dbReference>
<gene>
    <name evidence="9" type="ORF">DealDRAFT_2710</name>
</gene>
<comment type="similarity">
    <text evidence="2 7">Belongs to the pseudouridine synthase RluA family.</text>
</comment>
<evidence type="ECO:0000256" key="7">
    <source>
        <dbReference type="RuleBase" id="RU362028"/>
    </source>
</evidence>
<keyword evidence="4 7" id="KW-0413">Isomerase</keyword>
<feature type="domain" description="RNA-binding S4" evidence="8">
    <location>
        <begin position="15"/>
        <end position="74"/>
    </location>
</feature>
<evidence type="ECO:0000256" key="5">
    <source>
        <dbReference type="PIRSR" id="PIRSR606225-1"/>
    </source>
</evidence>
<evidence type="ECO:0000313" key="9">
    <source>
        <dbReference type="EMBL" id="EEG76473.1"/>
    </source>
</evidence>
<keyword evidence="3 6" id="KW-0694">RNA-binding</keyword>
<dbReference type="SUPFAM" id="SSF55120">
    <property type="entry name" value="Pseudouridine synthase"/>
    <property type="match status" value="1"/>
</dbReference>
<accession>C0GJQ1</accession>
<dbReference type="Proteomes" id="UP000006443">
    <property type="component" value="Unassembled WGS sequence"/>
</dbReference>
<reference evidence="9 10" key="1">
    <citation type="submission" date="2009-02" db="EMBL/GenBank/DDBJ databases">
        <title>Sequencing of the draft genome and assembly of Dethiobacter alkaliphilus AHT 1.</title>
        <authorList>
            <consortium name="US DOE Joint Genome Institute (JGI-PGF)"/>
            <person name="Lucas S."/>
            <person name="Copeland A."/>
            <person name="Lapidus A."/>
            <person name="Glavina del Rio T."/>
            <person name="Dalin E."/>
            <person name="Tice H."/>
            <person name="Bruce D."/>
            <person name="Goodwin L."/>
            <person name="Pitluck S."/>
            <person name="Larimer F."/>
            <person name="Land M.L."/>
            <person name="Hauser L."/>
            <person name="Muyzer G."/>
        </authorList>
    </citation>
    <scope>NUCLEOTIDE SEQUENCE [LARGE SCALE GENOMIC DNA]</scope>
    <source>
        <strain evidence="9 10">AHT 1</strain>
    </source>
</reference>
<dbReference type="GO" id="GO:0120159">
    <property type="term" value="F:rRNA pseudouridine synthase activity"/>
    <property type="evidence" value="ECO:0007669"/>
    <property type="project" value="UniProtKB-ARBA"/>
</dbReference>
<evidence type="ECO:0000259" key="8">
    <source>
        <dbReference type="SMART" id="SM00363"/>
    </source>
</evidence>
<dbReference type="SUPFAM" id="SSF55174">
    <property type="entry name" value="Alpha-L RNA-binding motif"/>
    <property type="match status" value="1"/>
</dbReference>
<proteinExistence type="inferred from homology"/>
<dbReference type="EC" id="5.4.99.-" evidence="7"/>
<dbReference type="CDD" id="cd02869">
    <property type="entry name" value="PseudoU_synth_RluA_like"/>
    <property type="match status" value="1"/>
</dbReference>
<dbReference type="Pfam" id="PF01479">
    <property type="entry name" value="S4"/>
    <property type="match status" value="1"/>
</dbReference>
<keyword evidence="9" id="KW-0326">Glycosidase</keyword>
<dbReference type="STRING" id="555088.DealDRAFT_2710"/>
<comment type="function">
    <text evidence="7">Responsible for synthesis of pseudouridine from uracil.</text>
</comment>
<dbReference type="EMBL" id="ACJM01000017">
    <property type="protein sequence ID" value="EEG76473.1"/>
    <property type="molecule type" value="Genomic_DNA"/>
</dbReference>
<dbReference type="InterPro" id="IPR020103">
    <property type="entry name" value="PsdUridine_synth_cat_dom_sf"/>
</dbReference>
<evidence type="ECO:0000256" key="2">
    <source>
        <dbReference type="ARBA" id="ARBA00010876"/>
    </source>
</evidence>
<feature type="active site" evidence="5">
    <location>
        <position position="138"/>
    </location>
</feature>
<name>C0GJQ1_DETAL</name>
<dbReference type="Gene3D" id="3.10.290.10">
    <property type="entry name" value="RNA-binding S4 domain"/>
    <property type="match status" value="1"/>
</dbReference>
<dbReference type="InterPro" id="IPR006224">
    <property type="entry name" value="PsdUridine_synth_RluA-like_CS"/>
</dbReference>
<dbReference type="eggNOG" id="COG0564">
    <property type="taxonomic scope" value="Bacteria"/>
</dbReference>